<dbReference type="EC" id="2.8.1.7" evidence="3"/>
<dbReference type="PANTHER" id="PTHR43586:SF4">
    <property type="entry name" value="ISOPENICILLIN N EPIMERASE"/>
    <property type="match status" value="1"/>
</dbReference>
<dbReference type="RefSeq" id="WP_186934549.1">
    <property type="nucleotide sequence ID" value="NZ_JACOPS010000001.1"/>
</dbReference>
<dbReference type="PIRSF" id="PIRSF005572">
    <property type="entry name" value="NifS"/>
    <property type="match status" value="1"/>
</dbReference>
<dbReference type="InterPro" id="IPR016454">
    <property type="entry name" value="Cysteine_dSase"/>
</dbReference>
<dbReference type="InterPro" id="IPR010969">
    <property type="entry name" value="Cys_dSase-rel_unknwn_funct"/>
</dbReference>
<dbReference type="Proteomes" id="UP000636755">
    <property type="component" value="Unassembled WGS sequence"/>
</dbReference>
<evidence type="ECO:0000256" key="3">
    <source>
        <dbReference type="ARBA" id="ARBA00012239"/>
    </source>
</evidence>
<feature type="domain" description="Aminotransferase class V" evidence="7">
    <location>
        <begin position="2"/>
        <end position="371"/>
    </location>
</feature>
<dbReference type="InterPro" id="IPR000192">
    <property type="entry name" value="Aminotrans_V_dom"/>
</dbReference>
<keyword evidence="8" id="KW-0808">Transferase</keyword>
<keyword evidence="4" id="KW-0663">Pyridoxal phosphate</keyword>
<dbReference type="Gene3D" id="3.90.1150.10">
    <property type="entry name" value="Aspartate Aminotransferase, domain 1"/>
    <property type="match status" value="1"/>
</dbReference>
<dbReference type="PANTHER" id="PTHR43586">
    <property type="entry name" value="CYSTEINE DESULFURASE"/>
    <property type="match status" value="1"/>
</dbReference>
<dbReference type="InterPro" id="IPR015424">
    <property type="entry name" value="PyrdxlP-dep_Trfase"/>
</dbReference>
<comment type="cofactor">
    <cofactor evidence="1 6">
        <name>pyridoxal 5'-phosphate</name>
        <dbReference type="ChEBI" id="CHEBI:597326"/>
    </cofactor>
</comment>
<dbReference type="NCBIfam" id="TIGR01977">
    <property type="entry name" value="am_tr_V_EF2568"/>
    <property type="match status" value="1"/>
</dbReference>
<proteinExistence type="inferred from homology"/>
<accession>A0ABR7HI04</accession>
<comment type="similarity">
    <text evidence="2">Belongs to the class-V pyridoxal-phosphate-dependent aminotransferase family. Csd subfamily.</text>
</comment>
<comment type="caution">
    <text evidence="8">The sequence shown here is derived from an EMBL/GenBank/DDBJ whole genome shotgun (WGS) entry which is preliminary data.</text>
</comment>
<sequence length="384" mass="41922">MIYFDNGATTFPKPKSVVNAVNYAITKIGANPGRGGHNMAIKASDVLFECRNNAAKLFDIENPENVIITNNCTTALNTVIKGILKPGDHAVISSYEHNAVVRPLEYLKSNGVEYSVADVDYNDTEKTIGNFRKAFKENTKLVVCTHASNVFGIRLPIQRIAALCKLNGILFCTDAAQTAGIIPISLKNSDIDYLCTAGHKGLYGPMGTGLLVINSDTIPESLIQGGTGSLSAQVNQPEILPDKFESGTHNLLGIAGLNEGIKYVMNKSPQKIFDYEISLAKNLYDGLSKIKDIELYTPKPDDEGFVPVVSFNIKNTDSEKTAQILNDKFNIAVRAGLHCAPLAHKCFGTLEKGTVRAVISSFSTRFEVNYLIKSVSQINYYKRM</sequence>
<evidence type="ECO:0000259" key="7">
    <source>
        <dbReference type="Pfam" id="PF00266"/>
    </source>
</evidence>
<dbReference type="InterPro" id="IPR015422">
    <property type="entry name" value="PyrdxlP-dep_Trfase_small"/>
</dbReference>
<dbReference type="Pfam" id="PF00266">
    <property type="entry name" value="Aminotran_5"/>
    <property type="match status" value="1"/>
</dbReference>
<evidence type="ECO:0000256" key="5">
    <source>
        <dbReference type="ARBA" id="ARBA00050776"/>
    </source>
</evidence>
<protein>
    <recommendedName>
        <fullName evidence="3">cysteine desulfurase</fullName>
        <ecNumber evidence="3">2.8.1.7</ecNumber>
    </recommendedName>
</protein>
<evidence type="ECO:0000313" key="8">
    <source>
        <dbReference type="EMBL" id="MBC5727150.1"/>
    </source>
</evidence>
<dbReference type="SUPFAM" id="SSF53383">
    <property type="entry name" value="PLP-dependent transferases"/>
    <property type="match status" value="1"/>
</dbReference>
<keyword evidence="9" id="KW-1185">Reference proteome</keyword>
<dbReference type="EMBL" id="JACOPS010000001">
    <property type="protein sequence ID" value="MBC5727150.1"/>
    <property type="molecule type" value="Genomic_DNA"/>
</dbReference>
<dbReference type="InterPro" id="IPR015421">
    <property type="entry name" value="PyrdxlP-dep_Trfase_major"/>
</dbReference>
<evidence type="ECO:0000313" key="9">
    <source>
        <dbReference type="Proteomes" id="UP000636755"/>
    </source>
</evidence>
<gene>
    <name evidence="8" type="ORF">H8R91_01140</name>
</gene>
<name>A0ABR7HI04_9FIRM</name>
<organism evidence="8 9">
    <name type="scientific">Ruminococcus intestinalis</name>
    <dbReference type="NCBI Taxonomy" id="2763066"/>
    <lineage>
        <taxon>Bacteria</taxon>
        <taxon>Bacillati</taxon>
        <taxon>Bacillota</taxon>
        <taxon>Clostridia</taxon>
        <taxon>Eubacteriales</taxon>
        <taxon>Oscillospiraceae</taxon>
        <taxon>Ruminococcus</taxon>
    </lineage>
</organism>
<dbReference type="InterPro" id="IPR020578">
    <property type="entry name" value="Aminotrans_V_PyrdxlP_BS"/>
</dbReference>
<dbReference type="Gene3D" id="3.40.640.10">
    <property type="entry name" value="Type I PLP-dependent aspartate aminotransferase-like (Major domain)"/>
    <property type="match status" value="1"/>
</dbReference>
<evidence type="ECO:0000256" key="6">
    <source>
        <dbReference type="RuleBase" id="RU004504"/>
    </source>
</evidence>
<keyword evidence="8" id="KW-0032">Aminotransferase</keyword>
<comment type="catalytic activity">
    <reaction evidence="5">
        <text>(sulfur carrier)-H + L-cysteine = (sulfur carrier)-SH + L-alanine</text>
        <dbReference type="Rhea" id="RHEA:43892"/>
        <dbReference type="Rhea" id="RHEA-COMP:14737"/>
        <dbReference type="Rhea" id="RHEA-COMP:14739"/>
        <dbReference type="ChEBI" id="CHEBI:29917"/>
        <dbReference type="ChEBI" id="CHEBI:35235"/>
        <dbReference type="ChEBI" id="CHEBI:57972"/>
        <dbReference type="ChEBI" id="CHEBI:64428"/>
        <dbReference type="EC" id="2.8.1.7"/>
    </reaction>
</comment>
<dbReference type="GO" id="GO:0008483">
    <property type="term" value="F:transaminase activity"/>
    <property type="evidence" value="ECO:0007669"/>
    <property type="project" value="UniProtKB-KW"/>
</dbReference>
<reference evidence="8 9" key="1">
    <citation type="submission" date="2020-08" db="EMBL/GenBank/DDBJ databases">
        <title>Genome public.</title>
        <authorList>
            <person name="Liu C."/>
            <person name="Sun Q."/>
        </authorList>
    </citation>
    <scope>NUCLEOTIDE SEQUENCE [LARGE SCALE GENOMIC DNA]</scope>
    <source>
        <strain evidence="8 9">NSJ-71</strain>
    </source>
</reference>
<evidence type="ECO:0000256" key="2">
    <source>
        <dbReference type="ARBA" id="ARBA00010447"/>
    </source>
</evidence>
<evidence type="ECO:0000256" key="4">
    <source>
        <dbReference type="ARBA" id="ARBA00022898"/>
    </source>
</evidence>
<dbReference type="PROSITE" id="PS00595">
    <property type="entry name" value="AA_TRANSFER_CLASS_5"/>
    <property type="match status" value="1"/>
</dbReference>
<evidence type="ECO:0000256" key="1">
    <source>
        <dbReference type="ARBA" id="ARBA00001933"/>
    </source>
</evidence>